<organism evidence="1 2">
    <name type="scientific">Peptoniphilus indolicus ATCC 29427</name>
    <dbReference type="NCBI Taxonomy" id="997350"/>
    <lineage>
        <taxon>Bacteria</taxon>
        <taxon>Bacillati</taxon>
        <taxon>Bacillota</taxon>
        <taxon>Tissierellia</taxon>
        <taxon>Tissierellales</taxon>
        <taxon>Peptoniphilaceae</taxon>
        <taxon>Peptoniphilus</taxon>
    </lineage>
</organism>
<dbReference type="PATRIC" id="fig|997350.3.peg.1860"/>
<evidence type="ECO:0000313" key="2">
    <source>
        <dbReference type="Proteomes" id="UP000003422"/>
    </source>
</evidence>
<dbReference type="HOGENOM" id="CLU_3187060_0_0_9"/>
<evidence type="ECO:0000313" key="1">
    <source>
        <dbReference type="EMBL" id="EGY76638.1"/>
    </source>
</evidence>
<dbReference type="EMBL" id="AGBB01000199">
    <property type="protein sequence ID" value="EGY76638.1"/>
    <property type="molecule type" value="Genomic_DNA"/>
</dbReference>
<dbReference type="Gene3D" id="3.30.420.140">
    <property type="entry name" value="YqgF/RNase H-like domain"/>
    <property type="match status" value="1"/>
</dbReference>
<dbReference type="Proteomes" id="UP000003422">
    <property type="component" value="Unassembled WGS sequence"/>
</dbReference>
<dbReference type="InterPro" id="IPR012337">
    <property type="entry name" value="RNaseH-like_sf"/>
</dbReference>
<gene>
    <name evidence="1" type="ORF">HMPREF9129_1943</name>
</gene>
<dbReference type="STRING" id="997350.HMPREF9129_1943"/>
<protein>
    <recommendedName>
        <fullName evidence="3">Holliday junction resolvase</fullName>
    </recommendedName>
</protein>
<dbReference type="AlphaFoldDB" id="G4D6B0"/>
<reference evidence="1 2" key="1">
    <citation type="submission" date="2011-06" db="EMBL/GenBank/DDBJ databases">
        <authorList>
            <person name="Muzny D."/>
            <person name="Qin X."/>
            <person name="Deng J."/>
            <person name="Jiang H."/>
            <person name="Liu Y."/>
            <person name="Qu J."/>
            <person name="Song X.-Z."/>
            <person name="Zhang L."/>
            <person name="Thornton R."/>
            <person name="Coyle M."/>
            <person name="Francisco L."/>
            <person name="Jackson L."/>
            <person name="Javaid M."/>
            <person name="Korchina V."/>
            <person name="Kovar C."/>
            <person name="Mata R."/>
            <person name="Mathew T."/>
            <person name="Ngo R."/>
            <person name="Nguyen L."/>
            <person name="Nguyen N."/>
            <person name="Okwuonu G."/>
            <person name="Ongeri F."/>
            <person name="Pham C."/>
            <person name="Simmons D."/>
            <person name="Wilczek-Boney K."/>
            <person name="Hale W."/>
            <person name="Jakkamsetti A."/>
            <person name="Pham P."/>
            <person name="Ruth R."/>
            <person name="San Lucas F."/>
            <person name="Warren J."/>
            <person name="Zhang J."/>
            <person name="Zhao Z."/>
            <person name="Zhou C."/>
            <person name="Zhu D."/>
            <person name="Lee S."/>
            <person name="Bess C."/>
            <person name="Blankenburg K."/>
            <person name="Forbes L."/>
            <person name="Fu Q."/>
            <person name="Gubbala S."/>
            <person name="Hirani K."/>
            <person name="Jayaseelan J.C."/>
            <person name="Lara F."/>
            <person name="Munidasa M."/>
            <person name="Palculict T."/>
            <person name="Patil S."/>
            <person name="Pu L.-L."/>
            <person name="Saada N."/>
            <person name="Tang L."/>
            <person name="Weissenberger G."/>
            <person name="Zhu Y."/>
            <person name="Hemphill L."/>
            <person name="Shang Y."/>
            <person name="Youmans B."/>
            <person name="Ayvaz T."/>
            <person name="Ross M."/>
            <person name="Santibanez J."/>
            <person name="Aqrawi P."/>
            <person name="Gross S."/>
            <person name="Joshi V."/>
            <person name="Fowler G."/>
            <person name="Nazareth L."/>
            <person name="Reid J."/>
            <person name="Worley K."/>
            <person name="Petrosino J."/>
            <person name="Highlander S."/>
            <person name="Gibbs R."/>
        </authorList>
    </citation>
    <scope>NUCLEOTIDE SEQUENCE [LARGE SCALE GENOMIC DNA]</scope>
    <source>
        <strain evidence="1 2">ATCC 29427</strain>
    </source>
</reference>
<dbReference type="InterPro" id="IPR037027">
    <property type="entry name" value="YqgF/RNaseH-like_dom_sf"/>
</dbReference>
<dbReference type="SUPFAM" id="SSF53098">
    <property type="entry name" value="Ribonuclease H-like"/>
    <property type="match status" value="1"/>
</dbReference>
<evidence type="ECO:0008006" key="3">
    <source>
        <dbReference type="Google" id="ProtNLM"/>
    </source>
</evidence>
<sequence>MGKILGLDVGDKWIGVAISDELLMTAQPLVTIERVSNKKHTKKFMR</sequence>
<dbReference type="InterPro" id="IPR005227">
    <property type="entry name" value="YqgF"/>
</dbReference>
<comment type="caution">
    <text evidence="1">The sequence shown here is derived from an EMBL/GenBank/DDBJ whole genome shotgun (WGS) entry which is preliminary data.</text>
</comment>
<accession>G4D6B0</accession>
<proteinExistence type="predicted"/>
<name>G4D6B0_9FIRM</name>
<dbReference type="Pfam" id="PF03652">
    <property type="entry name" value="RuvX"/>
    <property type="match status" value="1"/>
</dbReference>
<dbReference type="GO" id="GO:0006364">
    <property type="term" value="P:rRNA processing"/>
    <property type="evidence" value="ECO:0007669"/>
    <property type="project" value="InterPro"/>
</dbReference>
<keyword evidence="2" id="KW-1185">Reference proteome</keyword>